<dbReference type="RefSeq" id="WP_224140771.1">
    <property type="nucleotide sequence ID" value="NZ_JAIQUM010000052.1"/>
</dbReference>
<evidence type="ECO:0000256" key="8">
    <source>
        <dbReference type="ARBA" id="ARBA00022741"/>
    </source>
</evidence>
<reference evidence="16" key="1">
    <citation type="submission" date="2024-05" db="EMBL/GenBank/DDBJ databases">
        <title>Metabacillus sp. nov., isolated from the rhizosphere soil of tomato plants.</title>
        <authorList>
            <person name="Ma R."/>
        </authorList>
    </citation>
    <scope>NUCLEOTIDE SEQUENCE</scope>
    <source>
        <strain evidence="16">DBTR6</strain>
    </source>
</reference>
<keyword evidence="4" id="KW-1003">Cell membrane</keyword>
<dbReference type="PROSITE" id="PS50109">
    <property type="entry name" value="HIS_KIN"/>
    <property type="match status" value="1"/>
</dbReference>
<keyword evidence="12" id="KW-0902">Two-component regulatory system</keyword>
<evidence type="ECO:0000256" key="9">
    <source>
        <dbReference type="ARBA" id="ARBA00022777"/>
    </source>
</evidence>
<gene>
    <name evidence="16" type="ORF">K9V48_19170</name>
</gene>
<dbReference type="CDD" id="cd00082">
    <property type="entry name" value="HisKA"/>
    <property type="match status" value="1"/>
</dbReference>
<dbReference type="PRINTS" id="PR00344">
    <property type="entry name" value="BCTRLSENSOR"/>
</dbReference>
<evidence type="ECO:0000313" key="17">
    <source>
        <dbReference type="Proteomes" id="UP001165287"/>
    </source>
</evidence>
<dbReference type="InterPro" id="IPR036890">
    <property type="entry name" value="HATPase_C_sf"/>
</dbReference>
<dbReference type="InterPro" id="IPR005467">
    <property type="entry name" value="His_kinase_dom"/>
</dbReference>
<dbReference type="PANTHER" id="PTHR45453">
    <property type="entry name" value="PHOSPHATE REGULON SENSOR PROTEIN PHOR"/>
    <property type="match status" value="1"/>
</dbReference>
<dbReference type="InterPro" id="IPR003594">
    <property type="entry name" value="HATPase_dom"/>
</dbReference>
<dbReference type="EMBL" id="JAIQUM010000052">
    <property type="protein sequence ID" value="MBZ5752313.1"/>
    <property type="molecule type" value="Genomic_DNA"/>
</dbReference>
<keyword evidence="11 14" id="KW-1133">Transmembrane helix</keyword>
<dbReference type="PANTHER" id="PTHR45453:SF2">
    <property type="entry name" value="HISTIDINE KINASE"/>
    <property type="match status" value="1"/>
</dbReference>
<dbReference type="Pfam" id="PF02518">
    <property type="entry name" value="HATPase_c"/>
    <property type="match status" value="1"/>
</dbReference>
<feature type="domain" description="Histidine kinase" evidence="15">
    <location>
        <begin position="120"/>
        <end position="324"/>
    </location>
</feature>
<evidence type="ECO:0000256" key="5">
    <source>
        <dbReference type="ARBA" id="ARBA00022553"/>
    </source>
</evidence>
<evidence type="ECO:0000256" key="6">
    <source>
        <dbReference type="ARBA" id="ARBA00022679"/>
    </source>
</evidence>
<keyword evidence="5" id="KW-0597">Phosphoprotein</keyword>
<dbReference type="EC" id="2.7.13.3" evidence="3"/>
<evidence type="ECO:0000256" key="1">
    <source>
        <dbReference type="ARBA" id="ARBA00000085"/>
    </source>
</evidence>
<evidence type="ECO:0000256" key="4">
    <source>
        <dbReference type="ARBA" id="ARBA00022475"/>
    </source>
</evidence>
<protein>
    <recommendedName>
        <fullName evidence="3">histidine kinase</fullName>
        <ecNumber evidence="3">2.7.13.3</ecNumber>
    </recommendedName>
</protein>
<organism evidence="16 17">
    <name type="scientific">Metabacillus rhizolycopersici</name>
    <dbReference type="NCBI Taxonomy" id="2875709"/>
    <lineage>
        <taxon>Bacteria</taxon>
        <taxon>Bacillati</taxon>
        <taxon>Bacillota</taxon>
        <taxon>Bacilli</taxon>
        <taxon>Bacillales</taxon>
        <taxon>Bacillaceae</taxon>
        <taxon>Metabacillus</taxon>
    </lineage>
</organism>
<keyword evidence="10" id="KW-0067">ATP-binding</keyword>
<dbReference type="InterPro" id="IPR050351">
    <property type="entry name" value="BphY/WalK/GraS-like"/>
</dbReference>
<feature type="transmembrane region" description="Helical" evidence="14">
    <location>
        <begin position="12"/>
        <end position="31"/>
    </location>
</feature>
<comment type="catalytic activity">
    <reaction evidence="1">
        <text>ATP + protein L-histidine = ADP + protein N-phospho-L-histidine.</text>
        <dbReference type="EC" id="2.7.13.3"/>
    </reaction>
</comment>
<keyword evidence="6" id="KW-0808">Transferase</keyword>
<dbReference type="SUPFAM" id="SSF47384">
    <property type="entry name" value="Homodimeric domain of signal transducing histidine kinase"/>
    <property type="match status" value="1"/>
</dbReference>
<evidence type="ECO:0000256" key="11">
    <source>
        <dbReference type="ARBA" id="ARBA00022989"/>
    </source>
</evidence>
<proteinExistence type="predicted"/>
<dbReference type="InterPro" id="IPR036097">
    <property type="entry name" value="HisK_dim/P_sf"/>
</dbReference>
<keyword evidence="13 14" id="KW-0472">Membrane</keyword>
<keyword evidence="17" id="KW-1185">Reference proteome</keyword>
<keyword evidence="9 16" id="KW-0418">Kinase</keyword>
<evidence type="ECO:0000313" key="16">
    <source>
        <dbReference type="EMBL" id="MBZ5752313.1"/>
    </source>
</evidence>
<comment type="caution">
    <text evidence="16">The sequence shown here is derived from an EMBL/GenBank/DDBJ whole genome shotgun (WGS) entry which is preliminary data.</text>
</comment>
<name>A0ABS7UWF6_9BACI</name>
<dbReference type="GO" id="GO:0016301">
    <property type="term" value="F:kinase activity"/>
    <property type="evidence" value="ECO:0007669"/>
    <property type="project" value="UniProtKB-KW"/>
</dbReference>
<evidence type="ECO:0000259" key="15">
    <source>
        <dbReference type="PROSITE" id="PS50109"/>
    </source>
</evidence>
<dbReference type="Pfam" id="PF00512">
    <property type="entry name" value="HisKA"/>
    <property type="match status" value="1"/>
</dbReference>
<dbReference type="SUPFAM" id="SSF55874">
    <property type="entry name" value="ATPase domain of HSP90 chaperone/DNA topoisomerase II/histidine kinase"/>
    <property type="match status" value="1"/>
</dbReference>
<keyword evidence="7 14" id="KW-0812">Transmembrane</keyword>
<evidence type="ECO:0000256" key="10">
    <source>
        <dbReference type="ARBA" id="ARBA00022840"/>
    </source>
</evidence>
<evidence type="ECO:0000256" key="2">
    <source>
        <dbReference type="ARBA" id="ARBA00004651"/>
    </source>
</evidence>
<feature type="transmembrane region" description="Helical" evidence="14">
    <location>
        <begin position="37"/>
        <end position="57"/>
    </location>
</feature>
<evidence type="ECO:0000256" key="7">
    <source>
        <dbReference type="ARBA" id="ARBA00022692"/>
    </source>
</evidence>
<dbReference type="Proteomes" id="UP001165287">
    <property type="component" value="Unassembled WGS sequence"/>
</dbReference>
<evidence type="ECO:0000256" key="13">
    <source>
        <dbReference type="ARBA" id="ARBA00023136"/>
    </source>
</evidence>
<evidence type="ECO:0000256" key="12">
    <source>
        <dbReference type="ARBA" id="ARBA00023012"/>
    </source>
</evidence>
<dbReference type="SMART" id="SM00388">
    <property type="entry name" value="HisKA"/>
    <property type="match status" value="1"/>
</dbReference>
<comment type="subcellular location">
    <subcellularLocation>
        <location evidence="2">Cell membrane</location>
        <topology evidence="2">Multi-pass membrane protein</topology>
    </subcellularLocation>
</comment>
<sequence length="324" mass="38144">MKLFIRDHLPFTFFYFVQLAVVMLIFLLDGYTNQATMIYACFLSTCIYFGYLFYRYVTNRSFYKRLSIPIESLNDVTSELQSAPLPESLDHLQKQQMQHYQQELYTYKHKLNDHLQFMNQWVHQMKTPISVIHLSIQDLDDDELLESIDEELDRLKKGLEMVLFSSRLDEFERDFHVESLNLYSLIRELTSNQKRLFIRHRVYPELSIAPSLFVTSDEKWLSFVISQLMTNAVRYTVEKGKNIIFRGTQHGNKTVLEVIDQGIGIPKSDLPRVFNRYFTGENGREFQESTGMGLYLVKEICEKLGHHVEIESDGKTGTIVRIIF</sequence>
<dbReference type="Gene3D" id="1.10.287.130">
    <property type="match status" value="1"/>
</dbReference>
<accession>A0ABS7UWF6</accession>
<keyword evidence="8" id="KW-0547">Nucleotide-binding</keyword>
<dbReference type="SMART" id="SM00387">
    <property type="entry name" value="HATPase_c"/>
    <property type="match status" value="1"/>
</dbReference>
<evidence type="ECO:0000256" key="3">
    <source>
        <dbReference type="ARBA" id="ARBA00012438"/>
    </source>
</evidence>
<dbReference type="InterPro" id="IPR003661">
    <property type="entry name" value="HisK_dim/P_dom"/>
</dbReference>
<dbReference type="InterPro" id="IPR004358">
    <property type="entry name" value="Sig_transdc_His_kin-like_C"/>
</dbReference>
<dbReference type="Gene3D" id="3.30.565.10">
    <property type="entry name" value="Histidine kinase-like ATPase, C-terminal domain"/>
    <property type="match status" value="1"/>
</dbReference>
<evidence type="ECO:0000256" key="14">
    <source>
        <dbReference type="SAM" id="Phobius"/>
    </source>
</evidence>